<protein>
    <submittedName>
        <fullName evidence="1">Transcription initiation factor IIA subunit 1, variant 3</fullName>
    </submittedName>
</protein>
<organism evidence="1 2">
    <name type="scientific">Dermatophagoides farinae</name>
    <name type="common">American house dust mite</name>
    <dbReference type="NCBI Taxonomy" id="6954"/>
    <lineage>
        <taxon>Eukaryota</taxon>
        <taxon>Metazoa</taxon>
        <taxon>Ecdysozoa</taxon>
        <taxon>Arthropoda</taxon>
        <taxon>Chelicerata</taxon>
        <taxon>Arachnida</taxon>
        <taxon>Acari</taxon>
        <taxon>Acariformes</taxon>
        <taxon>Sarcoptiformes</taxon>
        <taxon>Astigmata</taxon>
        <taxon>Psoroptidia</taxon>
        <taxon>Analgoidea</taxon>
        <taxon>Pyroglyphidae</taxon>
        <taxon>Dermatophagoidinae</taxon>
        <taxon>Dermatophagoides</taxon>
    </lineage>
</organism>
<accession>A0A922L540</accession>
<gene>
    <name evidence="1" type="primary">GTF2A1_1</name>
    <name evidence="1" type="ORF">DERF_008779</name>
</gene>
<proteinExistence type="predicted"/>
<name>A0A922L540_DERFA</name>
<comment type="caution">
    <text evidence="1">The sequence shown here is derived from an EMBL/GenBank/DDBJ whole genome shotgun (WGS) entry which is preliminary data.</text>
</comment>
<dbReference type="Proteomes" id="UP000790347">
    <property type="component" value="Unassembled WGS sequence"/>
</dbReference>
<keyword evidence="2" id="KW-1185">Reference proteome</keyword>
<reference evidence="1" key="1">
    <citation type="submission" date="2013-05" db="EMBL/GenBank/DDBJ databases">
        <authorList>
            <person name="Yim A.K.Y."/>
            <person name="Chan T.F."/>
            <person name="Ji K.M."/>
            <person name="Liu X.Y."/>
            <person name="Zhou J.W."/>
            <person name="Li R.Q."/>
            <person name="Yang K.Y."/>
            <person name="Li J."/>
            <person name="Li M."/>
            <person name="Law P.T.W."/>
            <person name="Wu Y.L."/>
            <person name="Cai Z.L."/>
            <person name="Qin H."/>
            <person name="Bao Y."/>
            <person name="Leung R.K.K."/>
            <person name="Ng P.K.S."/>
            <person name="Zou J."/>
            <person name="Zhong X.J."/>
            <person name="Ran P.X."/>
            <person name="Zhong N.S."/>
            <person name="Liu Z.G."/>
            <person name="Tsui S.K.W."/>
        </authorList>
    </citation>
    <scope>NUCLEOTIDE SEQUENCE</scope>
    <source>
        <strain evidence="1">Derf</strain>
        <tissue evidence="1">Whole organism</tissue>
    </source>
</reference>
<evidence type="ECO:0000313" key="1">
    <source>
        <dbReference type="EMBL" id="KAH9518186.1"/>
    </source>
</evidence>
<dbReference type="AlphaFoldDB" id="A0A922L540"/>
<evidence type="ECO:0000313" key="2">
    <source>
        <dbReference type="Proteomes" id="UP000790347"/>
    </source>
</evidence>
<dbReference type="EMBL" id="ASGP02000003">
    <property type="protein sequence ID" value="KAH9518186.1"/>
    <property type="molecule type" value="Genomic_DNA"/>
</dbReference>
<reference evidence="1" key="2">
    <citation type="journal article" date="2022" name="Res Sq">
        <title>Comparative Genomics Reveals Insights into the Divergent Evolution of Astigmatic Mites and Household Pest Adaptations.</title>
        <authorList>
            <person name="Xiong Q."/>
            <person name="Wan A.T.-Y."/>
            <person name="Liu X.-Y."/>
            <person name="Fung C.S.-H."/>
            <person name="Xiao X."/>
            <person name="Malainual N."/>
            <person name="Hou J."/>
            <person name="Wang L."/>
            <person name="Wang M."/>
            <person name="Yang K."/>
            <person name="Cui Y."/>
            <person name="Leung E."/>
            <person name="Nong W."/>
            <person name="Shin S.-K."/>
            <person name="Au S."/>
            <person name="Jeong K.Y."/>
            <person name="Chew F.T."/>
            <person name="Hui J."/>
            <person name="Leung T.F."/>
            <person name="Tungtrongchitr A."/>
            <person name="Zhong N."/>
            <person name="Liu Z."/>
            <person name="Tsui S."/>
        </authorList>
    </citation>
    <scope>NUCLEOTIDE SEQUENCE</scope>
    <source>
        <strain evidence="1">Derf</strain>
        <tissue evidence="1">Whole organism</tissue>
    </source>
</reference>
<sequence>MAMGEIWRSGLLNLPIIFVSEIFTIDCNHHLNHRLKQQKQSKIHICRHSSQSKLYRINTAKLMAFLQTFQKNNQSSKYHRCPSYN</sequence>